<keyword evidence="2" id="KW-1133">Transmembrane helix</keyword>
<evidence type="ECO:0000313" key="4">
    <source>
        <dbReference type="Proteomes" id="UP000216454"/>
    </source>
</evidence>
<comment type="caution">
    <text evidence="3">The sequence shown here is derived from an EMBL/GenBank/DDBJ whole genome shotgun (WGS) entry which is preliminary data.</text>
</comment>
<feature type="transmembrane region" description="Helical" evidence="2">
    <location>
        <begin position="144"/>
        <end position="164"/>
    </location>
</feature>
<feature type="transmembrane region" description="Helical" evidence="2">
    <location>
        <begin position="99"/>
        <end position="123"/>
    </location>
</feature>
<feature type="region of interest" description="Disordered" evidence="1">
    <location>
        <begin position="1"/>
        <end position="59"/>
    </location>
</feature>
<proteinExistence type="predicted"/>
<reference evidence="3 4" key="1">
    <citation type="journal article" date="2017" name="BMC Genomics">
        <title>Comparative genomic and phylogenomic analyses of the Bifidobacteriaceae family.</title>
        <authorList>
            <person name="Lugli G.A."/>
            <person name="Milani C."/>
            <person name="Turroni F."/>
            <person name="Duranti S."/>
            <person name="Mancabelli L."/>
            <person name="Mangifesta M."/>
            <person name="Ferrario C."/>
            <person name="Modesto M."/>
            <person name="Mattarelli P."/>
            <person name="Jiri K."/>
            <person name="van Sinderen D."/>
            <person name="Ventura M."/>
        </authorList>
    </citation>
    <scope>NUCLEOTIDE SEQUENCE [LARGE SCALE GENOMIC DNA]</scope>
    <source>
        <strain evidence="3 4">DSM 24744</strain>
    </source>
</reference>
<protein>
    <submittedName>
        <fullName evidence="3">Uncharacterized protein</fullName>
    </submittedName>
</protein>
<feature type="compositionally biased region" description="Basic and acidic residues" evidence="1">
    <location>
        <begin position="28"/>
        <end position="58"/>
    </location>
</feature>
<organism evidence="3 4">
    <name type="scientific">Pseudoscardovia suis</name>
    <dbReference type="NCBI Taxonomy" id="987063"/>
    <lineage>
        <taxon>Bacteria</taxon>
        <taxon>Bacillati</taxon>
        <taxon>Actinomycetota</taxon>
        <taxon>Actinomycetes</taxon>
        <taxon>Bifidobacteriales</taxon>
        <taxon>Bifidobacteriaceae</taxon>
        <taxon>Pseudoscardovia</taxon>
    </lineage>
</organism>
<dbReference type="AlphaFoldDB" id="A0A261EQJ1"/>
<dbReference type="EMBL" id="MWWQ01000017">
    <property type="protein sequence ID" value="OZG49128.1"/>
    <property type="molecule type" value="Genomic_DNA"/>
</dbReference>
<feature type="transmembrane region" description="Helical" evidence="2">
    <location>
        <begin position="72"/>
        <end position="93"/>
    </location>
</feature>
<keyword evidence="2" id="KW-0812">Transmembrane</keyword>
<dbReference type="Proteomes" id="UP000216454">
    <property type="component" value="Unassembled WGS sequence"/>
</dbReference>
<evidence type="ECO:0000256" key="2">
    <source>
        <dbReference type="SAM" id="Phobius"/>
    </source>
</evidence>
<gene>
    <name evidence="3" type="ORF">PSSU_1623</name>
</gene>
<feature type="compositionally biased region" description="Gly residues" evidence="1">
    <location>
        <begin position="10"/>
        <end position="21"/>
    </location>
</feature>
<sequence length="216" mass="21920">MIDRMRDDGGAGAGAGAGAGGCDSSSRGGERNGGRRGGRDRSGGERSGGERNGDRDCGMRGNSPLARALRRAAAWSSAVIVGGFAIAAVVLTLTFHAQAAALISLAIAGVLALFVCEATPLIAARSASRGARGADLSRRMVAWWGVKIVLVMVGVWAVIAFMPAGVLDRWVFGVALAAGVVVGDNVNVLALHSARIPVLDDFNPGDSARTSGPAQV</sequence>
<accession>A0A261EQJ1</accession>
<evidence type="ECO:0000256" key="1">
    <source>
        <dbReference type="SAM" id="MobiDB-lite"/>
    </source>
</evidence>
<name>A0A261EQJ1_9BIFI</name>
<dbReference type="RefSeq" id="WP_094691931.1">
    <property type="nucleotide sequence ID" value="NZ_MWWQ01000017.1"/>
</dbReference>
<evidence type="ECO:0000313" key="3">
    <source>
        <dbReference type="EMBL" id="OZG49128.1"/>
    </source>
</evidence>
<keyword evidence="4" id="KW-1185">Reference proteome</keyword>
<feature type="transmembrane region" description="Helical" evidence="2">
    <location>
        <begin position="170"/>
        <end position="191"/>
    </location>
</feature>
<keyword evidence="2" id="KW-0472">Membrane</keyword>
<dbReference type="PROSITE" id="PS51257">
    <property type="entry name" value="PROKAR_LIPOPROTEIN"/>
    <property type="match status" value="1"/>
</dbReference>